<dbReference type="PANTHER" id="PTHR46638:SF1">
    <property type="entry name" value="CORRINOID ADENOSYLTRANSFERASE"/>
    <property type="match status" value="1"/>
</dbReference>
<dbReference type="PIRSF" id="PIRSF015617">
    <property type="entry name" value="Adensltrnsf_CobA"/>
    <property type="match status" value="1"/>
</dbReference>
<dbReference type="SUPFAM" id="SSF52540">
    <property type="entry name" value="P-loop containing nucleoside triphosphate hydrolases"/>
    <property type="match status" value="1"/>
</dbReference>
<evidence type="ECO:0000256" key="8">
    <source>
        <dbReference type="ARBA" id="ARBA00048555"/>
    </source>
</evidence>
<comment type="similarity">
    <text evidence="2">Belongs to the Cob(I)alamin adenosyltransferase family.</text>
</comment>
<comment type="catalytic activity">
    <reaction evidence="8">
        <text>2 cob(II)yrinate a,c diamide + reduced [electron-transfer flavoprotein] + 2 ATP = 2 adenosylcob(III)yrinate a,c-diamide + 2 triphosphate + oxidized [electron-transfer flavoprotein] + 3 H(+)</text>
        <dbReference type="Rhea" id="RHEA:11528"/>
        <dbReference type="Rhea" id="RHEA-COMP:10685"/>
        <dbReference type="Rhea" id="RHEA-COMP:10686"/>
        <dbReference type="ChEBI" id="CHEBI:15378"/>
        <dbReference type="ChEBI" id="CHEBI:18036"/>
        <dbReference type="ChEBI" id="CHEBI:30616"/>
        <dbReference type="ChEBI" id="CHEBI:57692"/>
        <dbReference type="ChEBI" id="CHEBI:58307"/>
        <dbReference type="ChEBI" id="CHEBI:58503"/>
        <dbReference type="ChEBI" id="CHEBI:58537"/>
        <dbReference type="EC" id="2.5.1.17"/>
    </reaction>
</comment>
<comment type="function">
    <text evidence="4">Required for both de novo synthesis of the corrin ring for the assimilation of exogenous corrinoids. Participates in the adenosylation of a variety of incomplete and complete corrinoids.</text>
</comment>
<keyword evidence="11" id="KW-1185">Reference proteome</keyword>
<evidence type="ECO:0000256" key="2">
    <source>
        <dbReference type="ARBA" id="ARBA00007487"/>
    </source>
</evidence>
<evidence type="ECO:0000256" key="9">
    <source>
        <dbReference type="ARBA" id="ARBA00048692"/>
    </source>
</evidence>
<dbReference type="OrthoDB" id="9810309at2"/>
<dbReference type="GO" id="GO:0008817">
    <property type="term" value="F:corrinoid adenosyltransferase activity"/>
    <property type="evidence" value="ECO:0007669"/>
    <property type="project" value="UniProtKB-EC"/>
</dbReference>
<evidence type="ECO:0000256" key="4">
    <source>
        <dbReference type="ARBA" id="ARBA00024929"/>
    </source>
</evidence>
<dbReference type="GO" id="GO:0009236">
    <property type="term" value="P:cobalamin biosynthetic process"/>
    <property type="evidence" value="ECO:0007669"/>
    <property type="project" value="InterPro"/>
</dbReference>
<dbReference type="InterPro" id="IPR003724">
    <property type="entry name" value="CblAdoTrfase_CobA"/>
</dbReference>
<dbReference type="HOGENOM" id="CLU_088595_0_1_0"/>
<comment type="catalytic activity">
    <reaction evidence="9">
        <text>2 cob(II)alamin + reduced [electron-transfer flavoprotein] + 2 ATP = 2 adenosylcob(III)alamin + 2 triphosphate + oxidized [electron-transfer flavoprotein] + 3 H(+)</text>
        <dbReference type="Rhea" id="RHEA:28671"/>
        <dbReference type="Rhea" id="RHEA-COMP:10685"/>
        <dbReference type="Rhea" id="RHEA-COMP:10686"/>
        <dbReference type="ChEBI" id="CHEBI:15378"/>
        <dbReference type="ChEBI" id="CHEBI:16304"/>
        <dbReference type="ChEBI" id="CHEBI:18036"/>
        <dbReference type="ChEBI" id="CHEBI:18408"/>
        <dbReference type="ChEBI" id="CHEBI:30616"/>
        <dbReference type="ChEBI" id="CHEBI:57692"/>
        <dbReference type="ChEBI" id="CHEBI:58307"/>
        <dbReference type="EC" id="2.5.1.17"/>
    </reaction>
</comment>
<evidence type="ECO:0000256" key="7">
    <source>
        <dbReference type="ARBA" id="ARBA00033354"/>
    </source>
</evidence>
<keyword evidence="10" id="KW-0808">Transferase</keyword>
<comment type="pathway">
    <text evidence="1">Cofactor biosynthesis; adenosylcobalamin biosynthesis; adenosylcobalamin from cob(II)yrinate a,c-diamide: step 2/7.</text>
</comment>
<dbReference type="EC" id="2.5.1.17" evidence="3"/>
<dbReference type="GO" id="GO:0005524">
    <property type="term" value="F:ATP binding"/>
    <property type="evidence" value="ECO:0007669"/>
    <property type="project" value="InterPro"/>
</dbReference>
<dbReference type="NCBIfam" id="TIGR00708">
    <property type="entry name" value="cobA"/>
    <property type="match status" value="1"/>
</dbReference>
<dbReference type="CDD" id="cd00561">
    <property type="entry name" value="CobA_ACA"/>
    <property type="match status" value="1"/>
</dbReference>
<evidence type="ECO:0000313" key="11">
    <source>
        <dbReference type="Proteomes" id="UP000006844"/>
    </source>
</evidence>
<organism evidence="10 11">
    <name type="scientific">Terriglobus saanensis (strain ATCC BAA-1853 / DSM 23119 / SP1PR4)</name>
    <dbReference type="NCBI Taxonomy" id="401053"/>
    <lineage>
        <taxon>Bacteria</taxon>
        <taxon>Pseudomonadati</taxon>
        <taxon>Acidobacteriota</taxon>
        <taxon>Terriglobia</taxon>
        <taxon>Terriglobales</taxon>
        <taxon>Acidobacteriaceae</taxon>
        <taxon>Terriglobus</taxon>
    </lineage>
</organism>
<dbReference type="KEGG" id="tsa:AciPR4_4109"/>
<dbReference type="eggNOG" id="COG2109">
    <property type="taxonomic scope" value="Bacteria"/>
</dbReference>
<evidence type="ECO:0000256" key="6">
    <source>
        <dbReference type="ARBA" id="ARBA00033334"/>
    </source>
</evidence>
<dbReference type="Pfam" id="PF02572">
    <property type="entry name" value="CobA_CobO_BtuR"/>
    <property type="match status" value="1"/>
</dbReference>
<evidence type="ECO:0000256" key="3">
    <source>
        <dbReference type="ARBA" id="ARBA00012454"/>
    </source>
</evidence>
<dbReference type="NCBIfam" id="NF004637">
    <property type="entry name" value="PRK05986.1"/>
    <property type="match status" value="1"/>
</dbReference>
<dbReference type="AlphaFoldDB" id="E8V598"/>
<evidence type="ECO:0000256" key="1">
    <source>
        <dbReference type="ARBA" id="ARBA00005121"/>
    </source>
</evidence>
<dbReference type="EMBL" id="CP002467">
    <property type="protein sequence ID" value="ADV84857.1"/>
    <property type="molecule type" value="Genomic_DNA"/>
</dbReference>
<evidence type="ECO:0000313" key="10">
    <source>
        <dbReference type="EMBL" id="ADV84857.1"/>
    </source>
</evidence>
<dbReference type="InterPro" id="IPR027417">
    <property type="entry name" value="P-loop_NTPase"/>
</dbReference>
<proteinExistence type="inferred from homology"/>
<dbReference type="PANTHER" id="PTHR46638">
    <property type="entry name" value="CORRINOID ADENOSYLTRANSFERASE"/>
    <property type="match status" value="1"/>
</dbReference>
<sequence>MGMDQTETQRRGLILINTGPGKGKTTAALGTALRAAGNGMRVLVLQFLKGSWHYGELDSIARLAPDMEIRQLGRGFVKVGGAEADPEDLALVADAWRVSAEAIASGEYDLIVLDEINYAISYGMLDPEVVAKVLQDRPEMLHVILTGRSAHPTLVALADTVTEMREVKHAYQKGILAQKGIEF</sequence>
<gene>
    <name evidence="10" type="ordered locus">AciPR4_4109</name>
</gene>
<evidence type="ECO:0000256" key="5">
    <source>
        <dbReference type="ARBA" id="ARBA00031529"/>
    </source>
</evidence>
<dbReference type="Gene3D" id="3.40.50.300">
    <property type="entry name" value="P-loop containing nucleotide triphosphate hydrolases"/>
    <property type="match status" value="1"/>
</dbReference>
<dbReference type="STRING" id="401053.AciPR4_4109"/>
<reference evidence="10 11" key="1">
    <citation type="journal article" date="2012" name="Stand. Genomic Sci.">
        <title>Complete genome sequence of Terriglobus saanensis type strain SP1PR4(T), an Acidobacteria from tundra soil.</title>
        <authorList>
            <person name="Rawat S.R."/>
            <person name="Mannisto M.K."/>
            <person name="Starovoytov V."/>
            <person name="Goodwin L."/>
            <person name="Nolan M."/>
            <person name="Hauser L."/>
            <person name="Land M."/>
            <person name="Davenport K.W."/>
            <person name="Woyke T."/>
            <person name="Haggblom M.M."/>
        </authorList>
    </citation>
    <scope>NUCLEOTIDE SEQUENCE</scope>
    <source>
        <strain evidence="11">ATCC BAA-1853 / DSM 23119 / SP1PR4</strain>
    </source>
</reference>
<protein>
    <recommendedName>
        <fullName evidence="3">corrinoid adenosyltransferase</fullName>
        <ecNumber evidence="3">2.5.1.17</ecNumber>
    </recommendedName>
    <alternativeName>
        <fullName evidence="5">Cob(II)alamin adenosyltransferase</fullName>
    </alternativeName>
    <alternativeName>
        <fullName evidence="7">Cob(II)yrinic acid a,c-diamide adenosyltransferase</fullName>
    </alternativeName>
    <alternativeName>
        <fullName evidence="6">Cobinamide/cobalamin adenosyltransferase</fullName>
    </alternativeName>
</protein>
<name>E8V598_TERSS</name>
<dbReference type="Proteomes" id="UP000006844">
    <property type="component" value="Chromosome"/>
</dbReference>
<accession>E8V598</accession>